<evidence type="ECO:0000313" key="12">
    <source>
        <dbReference type="EMBL" id="TDQ53657.1"/>
    </source>
</evidence>
<keyword evidence="9 11" id="KW-0472">Membrane</keyword>
<keyword evidence="8" id="KW-0764">Sulfate transport</keyword>
<evidence type="ECO:0000256" key="9">
    <source>
        <dbReference type="ARBA" id="ARBA00023136"/>
    </source>
</evidence>
<evidence type="ECO:0000256" key="7">
    <source>
        <dbReference type="ARBA" id="ARBA00022989"/>
    </source>
</evidence>
<keyword evidence="3" id="KW-1003">Cell membrane</keyword>
<protein>
    <submittedName>
        <fullName evidence="12">CysZ protein</fullName>
    </submittedName>
</protein>
<dbReference type="InterPro" id="IPR059112">
    <property type="entry name" value="CysZ/EI24"/>
</dbReference>
<keyword evidence="2" id="KW-0813">Transport</keyword>
<feature type="transmembrane region" description="Helical" evidence="11">
    <location>
        <begin position="171"/>
        <end position="191"/>
    </location>
</feature>
<dbReference type="InterPro" id="IPR050480">
    <property type="entry name" value="CysZ-like"/>
</dbReference>
<evidence type="ECO:0000256" key="5">
    <source>
        <dbReference type="ARBA" id="ARBA00022605"/>
    </source>
</evidence>
<evidence type="ECO:0000256" key="3">
    <source>
        <dbReference type="ARBA" id="ARBA00022475"/>
    </source>
</evidence>
<keyword evidence="5" id="KW-0028">Amino-acid biosynthesis</keyword>
<gene>
    <name evidence="12" type="ORF">EV190_103108</name>
</gene>
<feature type="transmembrane region" description="Helical" evidence="11">
    <location>
        <begin position="142"/>
        <end position="165"/>
    </location>
</feature>
<dbReference type="EMBL" id="SNYN01000003">
    <property type="protein sequence ID" value="TDQ53657.1"/>
    <property type="molecule type" value="Genomic_DNA"/>
</dbReference>
<organism evidence="12 13">
    <name type="scientific">Actinorugispora endophytica</name>
    <dbReference type="NCBI Taxonomy" id="1605990"/>
    <lineage>
        <taxon>Bacteria</taxon>
        <taxon>Bacillati</taxon>
        <taxon>Actinomycetota</taxon>
        <taxon>Actinomycetes</taxon>
        <taxon>Streptosporangiales</taxon>
        <taxon>Nocardiopsidaceae</taxon>
        <taxon>Actinorugispora</taxon>
    </lineage>
</organism>
<keyword evidence="7 11" id="KW-1133">Transmembrane helix</keyword>
<keyword evidence="4" id="KW-0997">Cell inner membrane</keyword>
<name>A0A4R6VAJ2_9ACTN</name>
<evidence type="ECO:0000256" key="10">
    <source>
        <dbReference type="SAM" id="MobiDB-lite"/>
    </source>
</evidence>
<evidence type="ECO:0000256" key="8">
    <source>
        <dbReference type="ARBA" id="ARBA00023032"/>
    </source>
</evidence>
<dbReference type="GO" id="GO:0000103">
    <property type="term" value="P:sulfate assimilation"/>
    <property type="evidence" value="ECO:0007669"/>
    <property type="project" value="TreeGrafter"/>
</dbReference>
<evidence type="ECO:0000313" key="13">
    <source>
        <dbReference type="Proteomes" id="UP000295281"/>
    </source>
</evidence>
<reference evidence="12 13" key="1">
    <citation type="submission" date="2019-03" db="EMBL/GenBank/DDBJ databases">
        <title>Genomic Encyclopedia of Type Strains, Phase IV (KMG-IV): sequencing the most valuable type-strain genomes for metagenomic binning, comparative biology and taxonomic classification.</title>
        <authorList>
            <person name="Goeker M."/>
        </authorList>
    </citation>
    <scope>NUCLEOTIDE SEQUENCE [LARGE SCALE GENOMIC DNA]</scope>
    <source>
        <strain evidence="12 13">DSM 46770</strain>
    </source>
</reference>
<evidence type="ECO:0000256" key="11">
    <source>
        <dbReference type="SAM" id="Phobius"/>
    </source>
</evidence>
<dbReference type="GO" id="GO:0005886">
    <property type="term" value="C:plasma membrane"/>
    <property type="evidence" value="ECO:0007669"/>
    <property type="project" value="TreeGrafter"/>
</dbReference>
<evidence type="ECO:0000256" key="6">
    <source>
        <dbReference type="ARBA" id="ARBA00022692"/>
    </source>
</evidence>
<keyword evidence="6 11" id="KW-0812">Transmembrane</keyword>
<evidence type="ECO:0000256" key="1">
    <source>
        <dbReference type="ARBA" id="ARBA00004141"/>
    </source>
</evidence>
<dbReference type="AlphaFoldDB" id="A0A4R6VAJ2"/>
<feature type="transmembrane region" description="Helical" evidence="11">
    <location>
        <begin position="212"/>
        <end position="236"/>
    </location>
</feature>
<feature type="transmembrane region" description="Helical" evidence="11">
    <location>
        <begin position="72"/>
        <end position="105"/>
    </location>
</feature>
<dbReference type="PANTHER" id="PTHR37468:SF1">
    <property type="entry name" value="SULFATE TRANSPORTER CYSZ"/>
    <property type="match status" value="1"/>
</dbReference>
<keyword evidence="13" id="KW-1185">Reference proteome</keyword>
<dbReference type="Pfam" id="PF07264">
    <property type="entry name" value="EI24"/>
    <property type="match status" value="1"/>
</dbReference>
<proteinExistence type="predicted"/>
<dbReference type="GO" id="GO:0009675">
    <property type="term" value="F:high-affinity sulfate:proton symporter activity"/>
    <property type="evidence" value="ECO:0007669"/>
    <property type="project" value="TreeGrafter"/>
</dbReference>
<accession>A0A4R6VAJ2</accession>
<dbReference type="RefSeq" id="WP_166655397.1">
    <property type="nucleotide sequence ID" value="NZ_SNYN01000003.1"/>
</dbReference>
<evidence type="ECO:0000256" key="2">
    <source>
        <dbReference type="ARBA" id="ARBA00022448"/>
    </source>
</evidence>
<comment type="subcellular location">
    <subcellularLocation>
        <location evidence="1">Membrane</location>
        <topology evidence="1">Multi-pass membrane protein</topology>
    </subcellularLocation>
</comment>
<dbReference type="PANTHER" id="PTHR37468">
    <property type="entry name" value="SULFATE TRANSPORTER CYSZ"/>
    <property type="match status" value="1"/>
</dbReference>
<evidence type="ECO:0000256" key="4">
    <source>
        <dbReference type="ARBA" id="ARBA00022519"/>
    </source>
</evidence>
<comment type="caution">
    <text evidence="12">The sequence shown here is derived from an EMBL/GenBank/DDBJ whole genome shotgun (WGS) entry which is preliminary data.</text>
</comment>
<dbReference type="GO" id="GO:0019344">
    <property type="term" value="P:cysteine biosynthetic process"/>
    <property type="evidence" value="ECO:0007669"/>
    <property type="project" value="TreeGrafter"/>
</dbReference>
<feature type="region of interest" description="Disordered" evidence="10">
    <location>
        <begin position="247"/>
        <end position="268"/>
    </location>
</feature>
<dbReference type="Proteomes" id="UP000295281">
    <property type="component" value="Unassembled WGS sequence"/>
</dbReference>
<feature type="transmembrane region" description="Helical" evidence="11">
    <location>
        <begin position="28"/>
        <end position="52"/>
    </location>
</feature>
<sequence length="268" mass="28392">MTTPLREILTGIGTLFRGFGLILRRPRLFLLGAIPPLITSVLFLAALIALIARIDELVVWMTPFTATWNETWAGVLQAAIGVAVVGSTVLVMVIGFTTITLALGFPLYDKIAEDVEDELGGAPPPLDEPLAASVVRALRQSVALILISVAVAIPLFLAGFIPFVGQTVVPVASALFGGWMLCAELVGTAFDRRGLRRLRDRFAGMRTRRLRVLGFAVPAFLLLSIPFVAVVVFPAATAGGTILARSLTPRTPPAPEGPAHPSLPGGQV</sequence>